<dbReference type="Pfam" id="PF00653">
    <property type="entry name" value="BIR"/>
    <property type="match status" value="2"/>
</dbReference>
<dbReference type="PANTHER" id="PTHR10044:SF139">
    <property type="entry name" value="DEATH-ASSOCIATED INHIBITOR OF APOPTOSIS 2"/>
    <property type="match status" value="1"/>
</dbReference>
<feature type="region of interest" description="Disordered" evidence="1">
    <location>
        <begin position="775"/>
        <end position="809"/>
    </location>
</feature>
<feature type="region of interest" description="Disordered" evidence="1">
    <location>
        <begin position="476"/>
        <end position="684"/>
    </location>
</feature>
<dbReference type="SUPFAM" id="SSF57924">
    <property type="entry name" value="Inhibitor of apoptosis (IAP) repeat"/>
    <property type="match status" value="2"/>
</dbReference>
<dbReference type="GO" id="GO:0005737">
    <property type="term" value="C:cytoplasm"/>
    <property type="evidence" value="ECO:0007669"/>
    <property type="project" value="TreeGrafter"/>
</dbReference>
<feature type="compositionally biased region" description="Basic and acidic residues" evidence="1">
    <location>
        <begin position="1007"/>
        <end position="1017"/>
    </location>
</feature>
<dbReference type="GO" id="GO:0051726">
    <property type="term" value="P:regulation of cell cycle"/>
    <property type="evidence" value="ECO:0007669"/>
    <property type="project" value="TreeGrafter"/>
</dbReference>
<dbReference type="PANTHER" id="PTHR10044">
    <property type="entry name" value="INHIBITOR OF APOPTOSIS"/>
    <property type="match status" value="1"/>
</dbReference>
<feature type="compositionally biased region" description="Basic residues" evidence="1">
    <location>
        <begin position="596"/>
        <end position="608"/>
    </location>
</feature>
<feature type="compositionally biased region" description="Polar residues" evidence="1">
    <location>
        <begin position="793"/>
        <end position="807"/>
    </location>
</feature>
<dbReference type="InterPro" id="IPR050784">
    <property type="entry name" value="IAP"/>
</dbReference>
<evidence type="ECO:0000256" key="1">
    <source>
        <dbReference type="SAM" id="MobiDB-lite"/>
    </source>
</evidence>
<dbReference type="GO" id="GO:0005634">
    <property type="term" value="C:nucleus"/>
    <property type="evidence" value="ECO:0007669"/>
    <property type="project" value="TreeGrafter"/>
</dbReference>
<feature type="compositionally biased region" description="Basic and acidic residues" evidence="1">
    <location>
        <begin position="1042"/>
        <end position="1069"/>
    </location>
</feature>
<dbReference type="CDD" id="cd00022">
    <property type="entry name" value="BIR"/>
    <property type="match status" value="1"/>
</dbReference>
<feature type="compositionally biased region" description="Acidic residues" evidence="1">
    <location>
        <begin position="512"/>
        <end position="531"/>
    </location>
</feature>
<feature type="compositionally biased region" description="Basic residues" evidence="1">
    <location>
        <begin position="572"/>
        <end position="584"/>
    </location>
</feature>
<feature type="region of interest" description="Disordered" evidence="1">
    <location>
        <begin position="286"/>
        <end position="435"/>
    </location>
</feature>
<feature type="compositionally biased region" description="Low complexity" evidence="1">
    <location>
        <begin position="294"/>
        <end position="303"/>
    </location>
</feature>
<evidence type="ECO:0000313" key="3">
    <source>
        <dbReference type="Proteomes" id="UP000054251"/>
    </source>
</evidence>
<dbReference type="SMART" id="SM00238">
    <property type="entry name" value="BIR"/>
    <property type="match status" value="2"/>
</dbReference>
<feature type="compositionally biased region" description="Basic and acidic residues" evidence="1">
    <location>
        <begin position="497"/>
        <end position="511"/>
    </location>
</feature>
<dbReference type="EMBL" id="LMYN01000008">
    <property type="protein sequence ID" value="KSA03576.1"/>
    <property type="molecule type" value="Genomic_DNA"/>
</dbReference>
<feature type="compositionally biased region" description="Basic and acidic residues" evidence="1">
    <location>
        <begin position="426"/>
        <end position="435"/>
    </location>
</feature>
<comment type="caution">
    <text evidence="2">The sequence shown here is derived from an EMBL/GenBank/DDBJ whole genome shotgun (WGS) entry which is preliminary data.</text>
</comment>
<reference evidence="2 3" key="1">
    <citation type="submission" date="2015-11" db="EMBL/GenBank/DDBJ databases">
        <title>The genome of Debaryomyces fabryi.</title>
        <authorList>
            <person name="Tafer H."/>
            <person name="Lopandic K."/>
        </authorList>
    </citation>
    <scope>NUCLEOTIDE SEQUENCE [LARGE SCALE GENOMIC DNA]</scope>
    <source>
        <strain evidence="2 3">CBS 789</strain>
    </source>
</reference>
<dbReference type="Gene3D" id="1.10.1170.10">
    <property type="entry name" value="Inhibitor Of Apoptosis Protein (2mihbC-IAP-1), Chain A"/>
    <property type="match status" value="2"/>
</dbReference>
<feature type="compositionally biased region" description="Acidic residues" evidence="1">
    <location>
        <begin position="542"/>
        <end position="552"/>
    </location>
</feature>
<organism evidence="2 3">
    <name type="scientific">Debaryomyces fabryi</name>
    <dbReference type="NCBI Taxonomy" id="58627"/>
    <lineage>
        <taxon>Eukaryota</taxon>
        <taxon>Fungi</taxon>
        <taxon>Dikarya</taxon>
        <taxon>Ascomycota</taxon>
        <taxon>Saccharomycotina</taxon>
        <taxon>Pichiomycetes</taxon>
        <taxon>Debaryomycetaceae</taxon>
        <taxon>Debaryomyces</taxon>
    </lineage>
</organism>
<protein>
    <recommendedName>
        <fullName evidence="4">Protein bir1</fullName>
    </recommendedName>
</protein>
<dbReference type="Proteomes" id="UP000054251">
    <property type="component" value="Unassembled WGS sequence"/>
</dbReference>
<gene>
    <name evidence="2" type="ORF">AC631_00715</name>
</gene>
<dbReference type="GeneID" id="26837724"/>
<feature type="region of interest" description="Disordered" evidence="1">
    <location>
        <begin position="1121"/>
        <end position="1141"/>
    </location>
</feature>
<feature type="compositionally biased region" description="Acidic residues" evidence="1">
    <location>
        <begin position="399"/>
        <end position="414"/>
    </location>
</feature>
<dbReference type="OrthoDB" id="4025716at2759"/>
<dbReference type="RefSeq" id="XP_015469678.1">
    <property type="nucleotide sequence ID" value="XM_015609545.1"/>
</dbReference>
<dbReference type="InterPro" id="IPR001370">
    <property type="entry name" value="BIR_rpt"/>
</dbReference>
<feature type="region of interest" description="Disordered" evidence="1">
    <location>
        <begin position="976"/>
        <end position="1105"/>
    </location>
</feature>
<keyword evidence="3" id="KW-1185">Reference proteome</keyword>
<sequence length="1342" mass="153030">MPPKVNESMQYRENRLETFQNGSFQYKSKQKRYWTHRVPDIVQLVDCGFYFTPTKINNDQITCVCCRKKETNVEGITNIADYHLTNNPLCPLALIISSQINHLSNNIQDFWRHQPSKFSNPLSKESIDLRKKTFGKHWKFDQNKASATTSTSLAKAGFYYCPLRYGNDRVQCVYCNCSLDTWLPDDIPIEEHKNNSNGPCYFLEIVDEYKPRSRSNSKSLQDAEIKQTVEKKEDNLDINRAHKTKPTESGNESLIILFHDDSMSDDSEDTNVTIALSRKKILEDSPKKIKKKSSSNNSKYKSLSQEETAILEGENEYQSDDYQDHNISIDESVDISSGRMTRSKRRILARESKKGSQIQSDPNEEQLGRDDNSDSMAYDQKKEIAGNQEFTYQNSRPLEEEDEKEVEKEEEEISGSDNENVVSINKEYDIADRSKQIDLDREEELKNGKMSFTENNVKTELSEDYSSNDKEFAKAELARDRNTSEIQNGMKSPQKLVRNEKKTVEINHIDDIKDDDDDGDDDDDDDDDDDNTKDAYQLGSDDLNEFGDDSYNESETNPSDSPNRSLVVKKPEIKHRKNRRHKSRRNELVDESISSRTRRGNRSNRTRKLKVEMKRLKNGNSDATFNNIDEDSGSNMNSSFQTESSDDADYHLSENKEFEISEAAPQKINENASKEKLKKRSRKELIDNVSFDDERFKQILESPKKSKKLKISDKRYSPSPPIYDLSNQNIGDYEEDNIQFLENDIRPAIRNGPIIKPEQSTEKALTASLVLSTLNSGSQRKSNPKRSKLLNKSVGQNKSKKNNNNILDMSFDDSSNDIFDNDSGPFTFDIRNPLSKPSQNDIGENNNIEVTDTIYTDQESGIDFSKEEVENSPVNDVLPSDISVSSDIQNEVVSNKVYDEEVTESFKLFDLSKGDQDFSKVEDMEELSSQEIDDISPNREEVAIEDTYMDVEHAIDDKSSLLVNTTASVKDSTRVLKKSPRPLEDDSVILSDKPDIPTTISRSNKPLTDDSPLKDNVESLVVKSPQEKVQQSLEDTYQSTYNKEELLDNNNRYDKSDPNELSKVEKSYDVKVSPSTNDMEQNETSPTVNGLQQKIRSGRPGSQSAYDDYIQDMEEIKNGMRSSNAFSSPTRASTKAEQMDNSEGTVKINHTQIPVKQEVSLFLSGKEADSIAFEPDSDDDKSDNDRMVKKRVSKSFQARTSLNAIDRFSGNFANLLESSTPEKKEKPDLLHAPKELQGPLKWVPVSLSNLLDNLQNMEAASEYLNKSLNSKYDLHDDYDGELTNLISSMPEDEENMTIQEWVKHNATNCHKLAKQTCNEMIEAFRAESLRAIKTLEQMPTSD</sequence>
<name>A0A0V1Q500_9ASCO</name>
<feature type="compositionally biased region" description="Polar residues" evidence="1">
    <location>
        <begin position="618"/>
        <end position="643"/>
    </location>
</feature>
<evidence type="ECO:0000313" key="2">
    <source>
        <dbReference type="EMBL" id="KSA03576.1"/>
    </source>
</evidence>
<feature type="compositionally biased region" description="Basic and acidic residues" evidence="1">
    <location>
        <begin position="648"/>
        <end position="659"/>
    </location>
</feature>
<evidence type="ECO:0008006" key="4">
    <source>
        <dbReference type="Google" id="ProtNLM"/>
    </source>
</evidence>
<feature type="compositionally biased region" description="Polar residues" evidence="1">
    <location>
        <begin position="1073"/>
        <end position="1105"/>
    </location>
</feature>
<feature type="compositionally biased region" description="Polar residues" evidence="1">
    <location>
        <begin position="1027"/>
        <end position="1041"/>
    </location>
</feature>
<feature type="compositionally biased region" description="Polar residues" evidence="1">
    <location>
        <begin position="553"/>
        <end position="564"/>
    </location>
</feature>
<accession>A0A0V1Q500</accession>
<proteinExistence type="predicted"/>
<feature type="region of interest" description="Disordered" evidence="1">
    <location>
        <begin position="703"/>
        <end position="729"/>
    </location>
</feature>
<dbReference type="PROSITE" id="PS50143">
    <property type="entry name" value="BIR_REPEAT_2"/>
    <property type="match status" value="2"/>
</dbReference>
<feature type="compositionally biased region" description="Basic and acidic residues" evidence="1">
    <location>
        <begin position="703"/>
        <end position="716"/>
    </location>
</feature>